<comment type="caution">
    <text evidence="1">The sequence shown here is derived from an EMBL/GenBank/DDBJ whole genome shotgun (WGS) entry which is preliminary data.</text>
</comment>
<sequence>MISKFFEKREETATVPSYSDIELAMLKAFGIDAEGYVSDCALKEATYFTCIKIMSESIAKIPCYLVQETENGNLRLKNESLYEKLVLRPNPYMTAIDFWKALEVNRHHLGNGCAYIEKDAKGNVLNLWPIELHRLIIDDAGLISSKLKNRILVEYTQTGNSNIECCFYDEIIHLKSFSSNGINSKANRVMMSSTIDTGIKSQKYLNDLYNNGLTNKAVVQLTSDTRKELDLKNIQAKFDRLYSNNGRIFTVPAGYNVSTLNLSLADAQFEQIRRMSISQIASSFGIKMFQLNDLKDTNNNSLEQQQLSFLVDTLLILFESIEQEIDWKLLRPDQRQKGMKCRFNTSVMLRTTAQVQADILTKYVTSGIYTPNEARLMTQQMAKDGADELVVNSGVMKLKDLGKNDGKEVKK</sequence>
<dbReference type="OrthoDB" id="9765386at2"/>
<dbReference type="Proteomes" id="UP000176244">
    <property type="component" value="Unassembled WGS sequence"/>
</dbReference>
<protein>
    <submittedName>
        <fullName evidence="1">Phage portal protein</fullName>
    </submittedName>
</protein>
<dbReference type="AlphaFoldDB" id="A0A1F2PMC1"/>
<organism evidence="1 2">
    <name type="scientific">Acetobacterium wieringae</name>
    <dbReference type="NCBI Taxonomy" id="52694"/>
    <lineage>
        <taxon>Bacteria</taxon>
        <taxon>Bacillati</taxon>
        <taxon>Bacillota</taxon>
        <taxon>Clostridia</taxon>
        <taxon>Eubacteriales</taxon>
        <taxon>Eubacteriaceae</taxon>
        <taxon>Acetobacterium</taxon>
    </lineage>
</organism>
<dbReference type="InterPro" id="IPR006427">
    <property type="entry name" value="Portal_HK97"/>
</dbReference>
<name>A0A1F2PMC1_9FIRM</name>
<evidence type="ECO:0000313" key="1">
    <source>
        <dbReference type="EMBL" id="OFV72105.1"/>
    </source>
</evidence>
<proteinExistence type="predicted"/>
<dbReference type="EMBL" id="LKEU01000012">
    <property type="protein sequence ID" value="OFV72105.1"/>
    <property type="molecule type" value="Genomic_DNA"/>
</dbReference>
<dbReference type="NCBIfam" id="TIGR01537">
    <property type="entry name" value="portal_HK97"/>
    <property type="match status" value="1"/>
</dbReference>
<dbReference type="Pfam" id="PF04860">
    <property type="entry name" value="Phage_portal"/>
    <property type="match status" value="1"/>
</dbReference>
<reference evidence="1 2" key="1">
    <citation type="submission" date="2015-09" db="EMBL/GenBank/DDBJ databases">
        <title>Genome sequence of Acetobacterium wieringae DSM 1911.</title>
        <authorList>
            <person name="Poehlein A."/>
            <person name="Bengelsdorf F.R."/>
            <person name="Schiel-Bengelsdorf B."/>
            <person name="Duerre P."/>
            <person name="Daniel R."/>
        </authorList>
    </citation>
    <scope>NUCLEOTIDE SEQUENCE [LARGE SCALE GENOMIC DNA]</scope>
    <source>
        <strain evidence="1 2">DSM 1911</strain>
    </source>
</reference>
<evidence type="ECO:0000313" key="2">
    <source>
        <dbReference type="Proteomes" id="UP000176244"/>
    </source>
</evidence>
<accession>A0A1F2PMC1</accession>
<dbReference type="STRING" id="52694.ACWI_03550"/>
<gene>
    <name evidence="1" type="ORF">ACWI_03550</name>
</gene>
<dbReference type="InterPro" id="IPR006944">
    <property type="entry name" value="Phage/GTA_portal"/>
</dbReference>
<dbReference type="RefSeq" id="WP_084633438.1">
    <property type="nucleotide sequence ID" value="NZ_LKEU01000012.1"/>
</dbReference>